<organism evidence="2 3">
    <name type="scientific">candidate division WWE3 bacterium RBG_16_37_10</name>
    <dbReference type="NCBI Taxonomy" id="1802610"/>
    <lineage>
        <taxon>Bacteria</taxon>
        <taxon>Katanobacteria</taxon>
    </lineage>
</organism>
<reference evidence="2 3" key="1">
    <citation type="journal article" date="2016" name="Nat. Commun.">
        <title>Thousands of microbial genomes shed light on interconnected biogeochemical processes in an aquifer system.</title>
        <authorList>
            <person name="Anantharaman K."/>
            <person name="Brown C.T."/>
            <person name="Hug L.A."/>
            <person name="Sharon I."/>
            <person name="Castelle C.J."/>
            <person name="Probst A.J."/>
            <person name="Thomas B.C."/>
            <person name="Singh A."/>
            <person name="Wilkins M.J."/>
            <person name="Karaoz U."/>
            <person name="Brodie E.L."/>
            <person name="Williams K.H."/>
            <person name="Hubbard S.S."/>
            <person name="Banfield J.F."/>
        </authorList>
    </citation>
    <scope>NUCLEOTIDE SEQUENCE [LARGE SCALE GENOMIC DNA]</scope>
</reference>
<name>A0A1F4UU30_UNCKA</name>
<feature type="transmembrane region" description="Helical" evidence="1">
    <location>
        <begin position="22"/>
        <end position="42"/>
    </location>
</feature>
<proteinExistence type="predicted"/>
<gene>
    <name evidence="2" type="ORF">A2W32_05165</name>
</gene>
<keyword evidence="1" id="KW-0812">Transmembrane</keyword>
<evidence type="ECO:0000256" key="1">
    <source>
        <dbReference type="SAM" id="Phobius"/>
    </source>
</evidence>
<keyword evidence="1" id="KW-1133">Transmembrane helix</keyword>
<dbReference type="AlphaFoldDB" id="A0A1F4UU30"/>
<accession>A0A1F4UU30</accession>
<dbReference type="Proteomes" id="UP000177371">
    <property type="component" value="Unassembled WGS sequence"/>
</dbReference>
<dbReference type="EMBL" id="MEUT01000069">
    <property type="protein sequence ID" value="OGC48467.1"/>
    <property type="molecule type" value="Genomic_DNA"/>
</dbReference>
<dbReference type="STRING" id="1802610.A2W32_05165"/>
<protein>
    <submittedName>
        <fullName evidence="2">Uncharacterized protein</fullName>
    </submittedName>
</protein>
<evidence type="ECO:0000313" key="3">
    <source>
        <dbReference type="Proteomes" id="UP000177371"/>
    </source>
</evidence>
<sequence length="170" mass="19669">MLRYLLLTLILVSTNRLLNNKIFLILLLICITIAAFALSFLIRQEQATKTTPMTENKNGTIELKKALVDDAPDFPVYPNSTIFKSYRKSINDKIEYLVIYEVADEVPDIVRWYNKNITESGWTIIQNSDYPEAEDEQILLLRNNKYNLTLVIKDNEIDGKSYISSEFLPL</sequence>
<evidence type="ECO:0000313" key="2">
    <source>
        <dbReference type="EMBL" id="OGC48467.1"/>
    </source>
</evidence>
<keyword evidence="1" id="KW-0472">Membrane</keyword>
<comment type="caution">
    <text evidence="2">The sequence shown here is derived from an EMBL/GenBank/DDBJ whole genome shotgun (WGS) entry which is preliminary data.</text>
</comment>